<dbReference type="InParanoid" id="A0A251U4B9"/>
<proteinExistence type="predicted"/>
<keyword evidence="4" id="KW-1185">Reference proteome</keyword>
<dbReference type="InterPro" id="IPR040229">
    <property type="entry name" value="At3g27390-like"/>
</dbReference>
<dbReference type="Proteomes" id="UP000215914">
    <property type="component" value="Chromosome 8"/>
</dbReference>
<reference evidence="2 4" key="1">
    <citation type="journal article" date="2017" name="Nature">
        <title>The sunflower genome provides insights into oil metabolism, flowering and Asterid evolution.</title>
        <authorList>
            <person name="Badouin H."/>
            <person name="Gouzy J."/>
            <person name="Grassa C.J."/>
            <person name="Murat F."/>
            <person name="Staton S.E."/>
            <person name="Cottret L."/>
            <person name="Lelandais-Briere C."/>
            <person name="Owens G.L."/>
            <person name="Carrere S."/>
            <person name="Mayjonade B."/>
            <person name="Legrand L."/>
            <person name="Gill N."/>
            <person name="Kane N.C."/>
            <person name="Bowers J.E."/>
            <person name="Hubner S."/>
            <person name="Bellec A."/>
            <person name="Berard A."/>
            <person name="Berges H."/>
            <person name="Blanchet N."/>
            <person name="Boniface M.C."/>
            <person name="Brunel D."/>
            <person name="Catrice O."/>
            <person name="Chaidir N."/>
            <person name="Claudel C."/>
            <person name="Donnadieu C."/>
            <person name="Faraut T."/>
            <person name="Fievet G."/>
            <person name="Helmstetter N."/>
            <person name="King M."/>
            <person name="Knapp S.J."/>
            <person name="Lai Z."/>
            <person name="Le Paslier M.C."/>
            <person name="Lippi Y."/>
            <person name="Lorenzon L."/>
            <person name="Mandel J.R."/>
            <person name="Marage G."/>
            <person name="Marchand G."/>
            <person name="Marquand E."/>
            <person name="Bret-Mestries E."/>
            <person name="Morien E."/>
            <person name="Nambeesan S."/>
            <person name="Nguyen T."/>
            <person name="Pegot-Espagnet P."/>
            <person name="Pouilly N."/>
            <person name="Raftis F."/>
            <person name="Sallet E."/>
            <person name="Schiex T."/>
            <person name="Thomas J."/>
            <person name="Vandecasteele C."/>
            <person name="Vares D."/>
            <person name="Vear F."/>
            <person name="Vautrin S."/>
            <person name="Crespi M."/>
            <person name="Mangin B."/>
            <person name="Burke J.M."/>
            <person name="Salse J."/>
            <person name="Munos S."/>
            <person name="Vincourt P."/>
            <person name="Rieseberg L.H."/>
            <person name="Langlade N.B."/>
        </authorList>
    </citation>
    <scope>NUCLEOTIDE SEQUENCE [LARGE SCALE GENOMIC DNA]</scope>
    <source>
        <strain evidence="4">cv. SF193</strain>
        <tissue evidence="2">Leaves</tissue>
    </source>
</reference>
<dbReference type="PANTHER" id="PTHR31133:SF15">
    <property type="match status" value="1"/>
</dbReference>
<evidence type="ECO:0000313" key="4">
    <source>
        <dbReference type="Proteomes" id="UP000215914"/>
    </source>
</evidence>
<feature type="transmembrane region" description="Helical" evidence="1">
    <location>
        <begin position="89"/>
        <end position="113"/>
    </location>
</feature>
<evidence type="ECO:0000313" key="3">
    <source>
        <dbReference type="EMBL" id="OTG18187.1"/>
    </source>
</evidence>
<dbReference type="EMBL" id="MNCJ02000323">
    <property type="protein sequence ID" value="KAF5794857.1"/>
    <property type="molecule type" value="Genomic_DNA"/>
</dbReference>
<dbReference type="Gramene" id="mRNA:HanXRQr2_Chr08g0332911">
    <property type="protein sequence ID" value="mRNA:HanXRQr2_Chr08g0332911"/>
    <property type="gene ID" value="HanXRQr2_Chr08g0332911"/>
</dbReference>
<protein>
    <submittedName>
        <fullName evidence="2">Uncharacterized membrane protein</fullName>
    </submittedName>
</protein>
<keyword evidence="1" id="KW-1133">Transmembrane helix</keyword>
<dbReference type="PANTHER" id="PTHR31133">
    <property type="entry name" value="MEMBRANE PROTEIN"/>
    <property type="match status" value="1"/>
</dbReference>
<evidence type="ECO:0000313" key="2">
    <source>
        <dbReference type="EMBL" id="KAF5794857.1"/>
    </source>
</evidence>
<feature type="transmembrane region" description="Helical" evidence="1">
    <location>
        <begin position="49"/>
        <end position="69"/>
    </location>
</feature>
<keyword evidence="1" id="KW-0812">Transmembrane</keyword>
<dbReference type="STRING" id="4232.A0A251U4B9"/>
<accession>A0A251U4B9</accession>
<keyword evidence="1" id="KW-0472">Membrane</keyword>
<evidence type="ECO:0000256" key="1">
    <source>
        <dbReference type="SAM" id="Phobius"/>
    </source>
</evidence>
<sequence length="159" mass="17592">MEPPRGFWKSVGQFFLFLPYFVGLLLLGFIKGIIFAPIICVIMTIGNSAVVIALWPAHVVWSYFCILSAKRLGPVMKVVVCLLFTPALASWPVAVVVGSILGGLAYGFLGPMFGTFKPSKKGKPISLSIDGTWDTVQWSCTFVRDLKRRVLIFILTTYQ</sequence>
<reference evidence="2" key="3">
    <citation type="submission" date="2020-06" db="EMBL/GenBank/DDBJ databases">
        <title>Helianthus annuus Genome sequencing and assembly Release 2.</title>
        <authorList>
            <person name="Gouzy J."/>
            <person name="Langlade N."/>
            <person name="Munos S."/>
        </authorList>
    </citation>
    <scope>NUCLEOTIDE SEQUENCE</scope>
    <source>
        <tissue evidence="2">Leaves</tissue>
    </source>
</reference>
<dbReference type="EMBL" id="CM007897">
    <property type="protein sequence ID" value="OTG18187.1"/>
    <property type="molecule type" value="Genomic_DNA"/>
</dbReference>
<feature type="transmembrane region" description="Helical" evidence="1">
    <location>
        <begin position="20"/>
        <end position="42"/>
    </location>
</feature>
<gene>
    <name evidence="3" type="ORF">HannXRQ_Chr08g0220361</name>
    <name evidence="2" type="ORF">HanXRQr2_Chr08g0332911</name>
</gene>
<name>A0A251U4B9_HELAN</name>
<organism evidence="3 4">
    <name type="scientific">Helianthus annuus</name>
    <name type="common">Common sunflower</name>
    <dbReference type="NCBI Taxonomy" id="4232"/>
    <lineage>
        <taxon>Eukaryota</taxon>
        <taxon>Viridiplantae</taxon>
        <taxon>Streptophyta</taxon>
        <taxon>Embryophyta</taxon>
        <taxon>Tracheophyta</taxon>
        <taxon>Spermatophyta</taxon>
        <taxon>Magnoliopsida</taxon>
        <taxon>eudicotyledons</taxon>
        <taxon>Gunneridae</taxon>
        <taxon>Pentapetalae</taxon>
        <taxon>asterids</taxon>
        <taxon>campanulids</taxon>
        <taxon>Asterales</taxon>
        <taxon>Asteraceae</taxon>
        <taxon>Asteroideae</taxon>
        <taxon>Heliantheae alliance</taxon>
        <taxon>Heliantheae</taxon>
        <taxon>Helianthus</taxon>
    </lineage>
</organism>
<dbReference type="OMA" id="CEQPPRN"/>
<dbReference type="AlphaFoldDB" id="A0A251U4B9"/>
<reference evidence="3" key="2">
    <citation type="submission" date="2017-02" db="EMBL/GenBank/DDBJ databases">
        <title>Sunflower complete genome.</title>
        <authorList>
            <person name="Langlade N."/>
            <person name="Munos S."/>
        </authorList>
    </citation>
    <scope>NUCLEOTIDE SEQUENCE [LARGE SCALE GENOMIC DNA]</scope>
    <source>
        <tissue evidence="3">Leaves</tissue>
    </source>
</reference>